<evidence type="ECO:0000313" key="1">
    <source>
        <dbReference type="EMBL" id="QKF94171.1"/>
    </source>
</evidence>
<organism evidence="1 2">
    <name type="scientific">Fadolivirus FV1/VV64</name>
    <dbReference type="NCBI Taxonomy" id="3070911"/>
    <lineage>
        <taxon>Viruses</taxon>
        <taxon>Varidnaviria</taxon>
        <taxon>Bamfordvirae</taxon>
        <taxon>Nucleocytoviricota</taxon>
        <taxon>Megaviricetes</taxon>
        <taxon>Imitervirales</taxon>
        <taxon>Mimiviridae</taxon>
        <taxon>Klosneuvirinae</taxon>
        <taxon>Fadolivirus</taxon>
        <taxon>Fadolivirus algeromassiliense</taxon>
    </lineage>
</organism>
<accession>A0A7D3UUI9</accession>
<reference evidence="1 2" key="1">
    <citation type="submission" date="2020-04" db="EMBL/GenBank/DDBJ databases">
        <title>Advantages and limits of metagenomic assembly and binning of a giant virus.</title>
        <authorList>
            <person name="Schulz F."/>
            <person name="Andreani J."/>
            <person name="Francis R."/>
            <person name="Boudjemaa H."/>
            <person name="Bou Khalil J.Y."/>
            <person name="Lee J."/>
            <person name="La Scola B."/>
            <person name="Woyke T."/>
        </authorList>
    </citation>
    <scope>NUCLEOTIDE SEQUENCE [LARGE SCALE GENOMIC DNA]</scope>
    <source>
        <strain evidence="1 2">FV1/VV64</strain>
    </source>
</reference>
<sequence>MKTISKRNITTNFINTNFKVLADEFKNTKDTVINTSSDATLDNTLKILKMAEDKIRNEKLNNIEINVSMMLGPISISMSKQILIEDKE</sequence>
<dbReference type="Proteomes" id="UP001162001">
    <property type="component" value="Segment"/>
</dbReference>
<gene>
    <name evidence="1" type="ORF">Fadolivirus_1_713</name>
</gene>
<evidence type="ECO:0000313" key="2">
    <source>
        <dbReference type="Proteomes" id="UP001162001"/>
    </source>
</evidence>
<keyword evidence="2" id="KW-1185">Reference proteome</keyword>
<proteinExistence type="predicted"/>
<dbReference type="EMBL" id="MT418680">
    <property type="protein sequence ID" value="QKF94171.1"/>
    <property type="molecule type" value="Genomic_DNA"/>
</dbReference>
<protein>
    <submittedName>
        <fullName evidence="1">Uncharacterized protein</fullName>
    </submittedName>
</protein>
<name>A0A7D3UUI9_9VIRU</name>